<dbReference type="EC" id="2.7.11.1" evidence="2"/>
<evidence type="ECO:0000256" key="3">
    <source>
        <dbReference type="ARBA" id="ARBA00022679"/>
    </source>
</evidence>
<dbReference type="EMBL" id="JBBJCI010000293">
    <property type="protein sequence ID" value="KAK7235308.1"/>
    <property type="molecule type" value="Genomic_DNA"/>
</dbReference>
<reference evidence="11 12" key="1">
    <citation type="submission" date="2024-03" db="EMBL/GenBank/DDBJ databases">
        <title>Aureococcus anophagefferens CCMP1851 and Kratosvirus quantuckense: Draft genome of a second virus-susceptible host strain in the model system.</title>
        <authorList>
            <person name="Chase E."/>
            <person name="Truchon A.R."/>
            <person name="Schepens W."/>
            <person name="Wilhelm S.W."/>
        </authorList>
    </citation>
    <scope>NUCLEOTIDE SEQUENCE [LARGE SCALE GENOMIC DNA]</scope>
    <source>
        <strain evidence="11 12">CCMP1851</strain>
    </source>
</reference>
<keyword evidence="5 11" id="KW-0418">Kinase</keyword>
<dbReference type="PROSITE" id="PS00107">
    <property type="entry name" value="PROTEIN_KINASE_ATP"/>
    <property type="match status" value="1"/>
</dbReference>
<dbReference type="PROSITE" id="PS50011">
    <property type="entry name" value="PROTEIN_KINASE_DOM"/>
    <property type="match status" value="1"/>
</dbReference>
<evidence type="ECO:0000256" key="1">
    <source>
        <dbReference type="ARBA" id="ARBA00010886"/>
    </source>
</evidence>
<keyword evidence="8" id="KW-0723">Serine/threonine-protein kinase</keyword>
<proteinExistence type="inferred from homology"/>
<evidence type="ECO:0000256" key="7">
    <source>
        <dbReference type="PROSITE-ProRule" id="PRU10141"/>
    </source>
</evidence>
<sequence length="400" mass="43278">MEEAALAADVVRDNYVVGALIGRGAFSCLFVAEDRRRDEAVVLKVTDTTEKTHEIICEREAIILKNLAHPNVVELYARHAKVAGRYDVAALEYLRGPTLDAVGEAIGALREGFVRSVAMDLCGALRYLHAHGVLHRDLKPDNVVLVGLDATRPSDGENPERAVLIDFGLARTLSPADVDLDSSRHALDDSLSKFTMDLSAVGCRDYAAPEVTRGYRGGRKAFEEALAPCTSKYGVAADVYSFGRVLRHAFCGTLESEAPPLAALCGVLSRAMTKSRRRVIWSLRKAASESARDAVDGLTRRDAAARMKLSEFEAHPWLNAGRAPVLLASPKARAAELLDCAMDLSARRRSANRAAPEMKRSPSSTLKKSPSFAPTEAAIADDDREDATPEPSPAAESRTL</sequence>
<dbReference type="PROSITE" id="PS00108">
    <property type="entry name" value="PROTEIN_KINASE_ST"/>
    <property type="match status" value="1"/>
</dbReference>
<organism evidence="11 12">
    <name type="scientific">Aureococcus anophagefferens</name>
    <name type="common">Harmful bloom alga</name>
    <dbReference type="NCBI Taxonomy" id="44056"/>
    <lineage>
        <taxon>Eukaryota</taxon>
        <taxon>Sar</taxon>
        <taxon>Stramenopiles</taxon>
        <taxon>Ochrophyta</taxon>
        <taxon>Pelagophyceae</taxon>
        <taxon>Pelagomonadales</taxon>
        <taxon>Pelagomonadaceae</taxon>
        <taxon>Aureococcus</taxon>
    </lineage>
</organism>
<dbReference type="InterPro" id="IPR050660">
    <property type="entry name" value="NEK_Ser/Thr_kinase"/>
</dbReference>
<evidence type="ECO:0000313" key="11">
    <source>
        <dbReference type="EMBL" id="KAK7235308.1"/>
    </source>
</evidence>
<evidence type="ECO:0000256" key="8">
    <source>
        <dbReference type="RuleBase" id="RU000304"/>
    </source>
</evidence>
<dbReference type="InterPro" id="IPR008271">
    <property type="entry name" value="Ser/Thr_kinase_AS"/>
</dbReference>
<evidence type="ECO:0000256" key="9">
    <source>
        <dbReference type="SAM" id="MobiDB-lite"/>
    </source>
</evidence>
<dbReference type="InterPro" id="IPR011009">
    <property type="entry name" value="Kinase-like_dom_sf"/>
</dbReference>
<dbReference type="SMART" id="SM00220">
    <property type="entry name" value="S_TKc"/>
    <property type="match status" value="1"/>
</dbReference>
<dbReference type="Pfam" id="PF00069">
    <property type="entry name" value="Pkinase"/>
    <property type="match status" value="1"/>
</dbReference>
<dbReference type="Gene3D" id="3.30.200.20">
    <property type="entry name" value="Phosphorylase Kinase, domain 1"/>
    <property type="match status" value="1"/>
</dbReference>
<keyword evidence="3" id="KW-0808">Transferase</keyword>
<dbReference type="PANTHER" id="PTHR43671">
    <property type="entry name" value="SERINE/THREONINE-PROTEIN KINASE NEK"/>
    <property type="match status" value="1"/>
</dbReference>
<dbReference type="Gene3D" id="1.10.510.10">
    <property type="entry name" value="Transferase(Phosphotransferase) domain 1"/>
    <property type="match status" value="1"/>
</dbReference>
<feature type="region of interest" description="Disordered" evidence="9">
    <location>
        <begin position="349"/>
        <end position="400"/>
    </location>
</feature>
<evidence type="ECO:0000256" key="2">
    <source>
        <dbReference type="ARBA" id="ARBA00012513"/>
    </source>
</evidence>
<dbReference type="SUPFAM" id="SSF56112">
    <property type="entry name" value="Protein kinase-like (PK-like)"/>
    <property type="match status" value="1"/>
</dbReference>
<comment type="caution">
    <text evidence="11">The sequence shown here is derived from an EMBL/GenBank/DDBJ whole genome shotgun (WGS) entry which is preliminary data.</text>
</comment>
<evidence type="ECO:0000256" key="6">
    <source>
        <dbReference type="ARBA" id="ARBA00022840"/>
    </source>
</evidence>
<evidence type="ECO:0000313" key="12">
    <source>
        <dbReference type="Proteomes" id="UP001363151"/>
    </source>
</evidence>
<evidence type="ECO:0000256" key="4">
    <source>
        <dbReference type="ARBA" id="ARBA00022741"/>
    </source>
</evidence>
<dbReference type="InterPro" id="IPR000719">
    <property type="entry name" value="Prot_kinase_dom"/>
</dbReference>
<keyword evidence="4 7" id="KW-0547">Nucleotide-binding</keyword>
<dbReference type="Proteomes" id="UP001363151">
    <property type="component" value="Unassembled WGS sequence"/>
</dbReference>
<name>A0ABR1FQ15_AURAN</name>
<keyword evidence="12" id="KW-1185">Reference proteome</keyword>
<feature type="binding site" evidence="7">
    <location>
        <position position="44"/>
    </location>
    <ligand>
        <name>ATP</name>
        <dbReference type="ChEBI" id="CHEBI:30616"/>
    </ligand>
</feature>
<accession>A0ABR1FQ15</accession>
<evidence type="ECO:0000256" key="5">
    <source>
        <dbReference type="ARBA" id="ARBA00022777"/>
    </source>
</evidence>
<evidence type="ECO:0000259" key="10">
    <source>
        <dbReference type="PROSITE" id="PS50011"/>
    </source>
</evidence>
<feature type="domain" description="Protein kinase" evidence="10">
    <location>
        <begin position="15"/>
        <end position="318"/>
    </location>
</feature>
<protein>
    <recommendedName>
        <fullName evidence="2">non-specific serine/threonine protein kinase</fullName>
        <ecNumber evidence="2">2.7.11.1</ecNumber>
    </recommendedName>
</protein>
<comment type="similarity">
    <text evidence="1">Belongs to the protein kinase superfamily. NEK Ser/Thr protein kinase family. NIMA subfamily.</text>
</comment>
<gene>
    <name evidence="11" type="ORF">SO694_00068175</name>
</gene>
<keyword evidence="6 7" id="KW-0067">ATP-binding</keyword>
<dbReference type="GO" id="GO:0016301">
    <property type="term" value="F:kinase activity"/>
    <property type="evidence" value="ECO:0007669"/>
    <property type="project" value="UniProtKB-KW"/>
</dbReference>
<dbReference type="PANTHER" id="PTHR43671:SF13">
    <property type="entry name" value="SERINE_THREONINE-PROTEIN KINASE NEK2"/>
    <property type="match status" value="1"/>
</dbReference>
<dbReference type="InterPro" id="IPR017441">
    <property type="entry name" value="Protein_kinase_ATP_BS"/>
</dbReference>